<dbReference type="OrthoDB" id="43639at2157"/>
<dbReference type="Gene3D" id="1.10.4100.10">
    <property type="entry name" value="2-methylcitrate dehydratase PrpD"/>
    <property type="match status" value="1"/>
</dbReference>
<organism evidence="5 6">
    <name type="scientific">Natronobacterium texcoconense</name>
    <dbReference type="NCBI Taxonomy" id="1095778"/>
    <lineage>
        <taxon>Archaea</taxon>
        <taxon>Methanobacteriati</taxon>
        <taxon>Methanobacteriota</taxon>
        <taxon>Stenosarchaea group</taxon>
        <taxon>Halobacteria</taxon>
        <taxon>Halobacteriales</taxon>
        <taxon>Natrialbaceae</taxon>
        <taxon>Natronobacterium</taxon>
    </lineage>
</organism>
<dbReference type="Gene3D" id="3.30.1330.120">
    <property type="entry name" value="2-methylcitrate dehydratase PrpD"/>
    <property type="match status" value="1"/>
</dbReference>
<dbReference type="AlphaFoldDB" id="A0A1H1BWV1"/>
<accession>A0A1H1BWV1</accession>
<feature type="domain" description="MmgE/PrpD N-terminal" evidence="3">
    <location>
        <begin position="21"/>
        <end position="254"/>
    </location>
</feature>
<dbReference type="STRING" id="1095778.SAMN04489842_1184"/>
<evidence type="ECO:0000259" key="4">
    <source>
        <dbReference type="Pfam" id="PF19305"/>
    </source>
</evidence>
<dbReference type="InterPro" id="IPR045336">
    <property type="entry name" value="MmgE_PrpD_N"/>
</dbReference>
<dbReference type="Pfam" id="PF03972">
    <property type="entry name" value="MmgE_PrpD_N"/>
    <property type="match status" value="1"/>
</dbReference>
<dbReference type="InterPro" id="IPR005656">
    <property type="entry name" value="MmgE_PrpD"/>
</dbReference>
<dbReference type="Proteomes" id="UP000198848">
    <property type="component" value="Unassembled WGS sequence"/>
</dbReference>
<sequence>MSTAHTLANVSELRTPQLADDLAAFVADLSGDDVPDSGQRLAERAILDTVGVTLAGTATAAADAAFGTSLEEGETTVLGRDETRPLSDAVFANGTAGHALDFDDVALAVMDGHPSVPMVAPLLAIGEREQASGSDLVTAFVAGFETQWHVAQPISPDHYEAGWHATSTVGVFGAAAAVANLLGLSKAETAHALNIAASMPAGLKRNFGSATKPIHAGQAARSGTTAALLAAEGATADSAAIAGDRGFFDLYRGDGEGDDGTRVEPGSEWAIVEDGIDVKRYPCCYYTHAAIHAAIGLAADHDVAPDEIDAIGVFASQGAADALHHDDPDTGLEAKFSMPYLIAHAVVHGDVELAAFDDERLEDRTVQSVRERVSLAVDEDRSYDSNGARVEITTRDGETYERNRDQPPGTHEDPLSIEQLHEKFRMCADRAVGDVDVEGALADLDSLRSVDDVSELLERL</sequence>
<dbReference type="InterPro" id="IPR042188">
    <property type="entry name" value="MmgE/PrpD_sf_2"/>
</dbReference>
<dbReference type="PANTHER" id="PTHR16943:SF8">
    <property type="entry name" value="2-METHYLCITRATE DEHYDRATASE"/>
    <property type="match status" value="1"/>
</dbReference>
<comment type="similarity">
    <text evidence="1">Belongs to the PrpD family.</text>
</comment>
<evidence type="ECO:0000256" key="1">
    <source>
        <dbReference type="ARBA" id="ARBA00006174"/>
    </source>
</evidence>
<evidence type="ECO:0000259" key="3">
    <source>
        <dbReference type="Pfam" id="PF03972"/>
    </source>
</evidence>
<protein>
    <submittedName>
        <fullName evidence="5">2-methylcitrate dehydratase PrpD</fullName>
    </submittedName>
</protein>
<dbReference type="SUPFAM" id="SSF103378">
    <property type="entry name" value="2-methylcitrate dehydratase PrpD"/>
    <property type="match status" value="1"/>
</dbReference>
<dbReference type="EMBL" id="FNLC01000001">
    <property type="protein sequence ID" value="SDQ56414.1"/>
    <property type="molecule type" value="Genomic_DNA"/>
</dbReference>
<reference evidence="6" key="1">
    <citation type="submission" date="2016-10" db="EMBL/GenBank/DDBJ databases">
        <authorList>
            <person name="Varghese N."/>
            <person name="Submissions S."/>
        </authorList>
    </citation>
    <scope>NUCLEOTIDE SEQUENCE [LARGE SCALE GENOMIC DNA]</scope>
    <source>
        <strain evidence="6">DSM 24767</strain>
    </source>
</reference>
<keyword evidence="6" id="KW-1185">Reference proteome</keyword>
<dbReference type="PANTHER" id="PTHR16943">
    <property type="entry name" value="2-METHYLCITRATE DEHYDRATASE-RELATED"/>
    <property type="match status" value="1"/>
</dbReference>
<feature type="domain" description="MmgE/PrpD C-terminal" evidence="4">
    <location>
        <begin position="281"/>
        <end position="434"/>
    </location>
</feature>
<gene>
    <name evidence="5" type="ORF">SAMN04489842_1184</name>
</gene>
<name>A0A1H1BWV1_NATTX</name>
<feature type="region of interest" description="Disordered" evidence="2">
    <location>
        <begin position="395"/>
        <end position="414"/>
    </location>
</feature>
<dbReference type="InterPro" id="IPR045337">
    <property type="entry name" value="MmgE_PrpD_C"/>
</dbReference>
<evidence type="ECO:0000313" key="6">
    <source>
        <dbReference type="Proteomes" id="UP000198848"/>
    </source>
</evidence>
<dbReference type="Pfam" id="PF19305">
    <property type="entry name" value="MmgE_PrpD_C"/>
    <property type="match status" value="1"/>
</dbReference>
<dbReference type="GO" id="GO:0016829">
    <property type="term" value="F:lyase activity"/>
    <property type="evidence" value="ECO:0007669"/>
    <property type="project" value="InterPro"/>
</dbReference>
<dbReference type="InterPro" id="IPR036148">
    <property type="entry name" value="MmgE/PrpD_sf"/>
</dbReference>
<evidence type="ECO:0000313" key="5">
    <source>
        <dbReference type="EMBL" id="SDQ56414.1"/>
    </source>
</evidence>
<dbReference type="InterPro" id="IPR042183">
    <property type="entry name" value="MmgE/PrpD_sf_1"/>
</dbReference>
<evidence type="ECO:0000256" key="2">
    <source>
        <dbReference type="SAM" id="MobiDB-lite"/>
    </source>
</evidence>
<proteinExistence type="inferred from homology"/>